<sequence>MKHENQFLMLFAGPPASGKTTVARTLAELLGEQSRVVHLQSDEIRHMIISPIYSKHESITVYASLKALSKTFLRNGYSVIVDATFTRVNHRRPFRVLARRFDVKFLAVYLKCSLQTALKRNAERTGWRFVPSERLAGIFSSFEFDNSLVVVDTETHTPREAAESILSLLKTRIEAS</sequence>
<dbReference type="EMBL" id="NEXE01000007">
    <property type="protein sequence ID" value="PSN92262.1"/>
    <property type="molecule type" value="Genomic_DNA"/>
</dbReference>
<evidence type="ECO:0008006" key="3">
    <source>
        <dbReference type="Google" id="ProtNLM"/>
    </source>
</evidence>
<gene>
    <name evidence="1" type="ORF">B9Q03_01690</name>
</gene>
<dbReference type="PANTHER" id="PTHR20873">
    <property type="entry name" value="L-SERYL-TRNA(SEC) KINASE"/>
    <property type="match status" value="1"/>
</dbReference>
<evidence type="ECO:0000313" key="2">
    <source>
        <dbReference type="Proteomes" id="UP000240322"/>
    </source>
</evidence>
<dbReference type="GO" id="GO:0016301">
    <property type="term" value="F:kinase activity"/>
    <property type="evidence" value="ECO:0007669"/>
    <property type="project" value="TreeGrafter"/>
</dbReference>
<organism evidence="1 2">
    <name type="scientific">Candidatus Marsarchaeota G2 archaeon OSP_D</name>
    <dbReference type="NCBI Taxonomy" id="1978157"/>
    <lineage>
        <taxon>Archaea</taxon>
        <taxon>Candidatus Marsarchaeota</taxon>
        <taxon>Candidatus Marsarchaeota group 2</taxon>
    </lineage>
</organism>
<accession>A0A2R6B0T6</accession>
<protein>
    <recommendedName>
        <fullName evidence="3">AAA+ ATPase domain-containing protein</fullName>
    </recommendedName>
</protein>
<reference evidence="1 2" key="1">
    <citation type="submission" date="2017-04" db="EMBL/GenBank/DDBJ databases">
        <title>Novel microbial lineages endemic to geothermal iron-oxide mats fill important gaps in the evolutionary history of Archaea.</title>
        <authorList>
            <person name="Jay Z.J."/>
            <person name="Beam J.P."/>
            <person name="Dlakic M."/>
            <person name="Rusch D.B."/>
            <person name="Kozubal M.A."/>
            <person name="Inskeep W.P."/>
        </authorList>
    </citation>
    <scope>NUCLEOTIDE SEQUENCE [LARGE SCALE GENOMIC DNA]</scope>
    <source>
        <strain evidence="1">OSP_D</strain>
    </source>
</reference>
<dbReference type="InterPro" id="IPR052648">
    <property type="entry name" value="Ser-tRNA(Sec)_kinase"/>
</dbReference>
<comment type="caution">
    <text evidence="1">The sequence shown here is derived from an EMBL/GenBank/DDBJ whole genome shotgun (WGS) entry which is preliminary data.</text>
</comment>
<dbReference type="SUPFAM" id="SSF52540">
    <property type="entry name" value="P-loop containing nucleoside triphosphate hydrolases"/>
    <property type="match status" value="1"/>
</dbReference>
<dbReference type="GO" id="GO:0000049">
    <property type="term" value="F:tRNA binding"/>
    <property type="evidence" value="ECO:0007669"/>
    <property type="project" value="TreeGrafter"/>
</dbReference>
<dbReference type="PANTHER" id="PTHR20873:SF0">
    <property type="entry name" value="L-SERYL-TRNA(SEC) KINASE"/>
    <property type="match status" value="1"/>
</dbReference>
<dbReference type="AlphaFoldDB" id="A0A2R6B0T6"/>
<dbReference type="InterPro" id="IPR027417">
    <property type="entry name" value="P-loop_NTPase"/>
</dbReference>
<proteinExistence type="predicted"/>
<dbReference type="Proteomes" id="UP000240322">
    <property type="component" value="Unassembled WGS sequence"/>
</dbReference>
<name>A0A2R6B0T6_9ARCH</name>
<dbReference type="Pfam" id="PF13671">
    <property type="entry name" value="AAA_33"/>
    <property type="match status" value="1"/>
</dbReference>
<dbReference type="Gene3D" id="3.40.50.300">
    <property type="entry name" value="P-loop containing nucleotide triphosphate hydrolases"/>
    <property type="match status" value="1"/>
</dbReference>
<evidence type="ECO:0000313" key="1">
    <source>
        <dbReference type="EMBL" id="PSN92262.1"/>
    </source>
</evidence>